<accession>A0A7W7APJ2</accession>
<keyword evidence="1" id="KW-0378">Hydrolase</keyword>
<dbReference type="Gene3D" id="2.60.120.1620">
    <property type="match status" value="1"/>
</dbReference>
<comment type="caution">
    <text evidence="4">The sequence shown here is derived from an EMBL/GenBank/DDBJ whole genome shotgun (WGS) entry which is preliminary data.</text>
</comment>
<evidence type="ECO:0000313" key="5">
    <source>
        <dbReference type="Proteomes" id="UP000574769"/>
    </source>
</evidence>
<dbReference type="InterPro" id="IPR029018">
    <property type="entry name" value="Hex-like_dom2"/>
</dbReference>
<dbReference type="InterPro" id="IPR031924">
    <property type="entry name" value="GH115"/>
</dbReference>
<keyword evidence="5" id="KW-1185">Reference proteome</keyword>
<dbReference type="Gene3D" id="3.30.379.10">
    <property type="entry name" value="Chitobiase/beta-hexosaminidase domain 2-like"/>
    <property type="match status" value="1"/>
</dbReference>
<feature type="chain" id="PRO_5030986825" description="Gylcosyl hydrolase 115 C-terminal domain-containing protein" evidence="2">
    <location>
        <begin position="21"/>
        <end position="853"/>
    </location>
</feature>
<dbReference type="Proteomes" id="UP000574769">
    <property type="component" value="Unassembled WGS sequence"/>
</dbReference>
<evidence type="ECO:0000256" key="1">
    <source>
        <dbReference type="ARBA" id="ARBA00022801"/>
    </source>
</evidence>
<dbReference type="Pfam" id="PF17829">
    <property type="entry name" value="GH115_C"/>
    <property type="match status" value="1"/>
</dbReference>
<reference evidence="4 5" key="1">
    <citation type="submission" date="2020-08" db="EMBL/GenBank/DDBJ databases">
        <title>Genomic Encyclopedia of Type Strains, Phase IV (KMG-IV): sequencing the most valuable type-strain genomes for metagenomic binning, comparative biology and taxonomic classification.</title>
        <authorList>
            <person name="Goeker M."/>
        </authorList>
    </citation>
    <scope>NUCLEOTIDE SEQUENCE [LARGE SCALE GENOMIC DNA]</scope>
    <source>
        <strain evidence="4 5">DSM 15867</strain>
    </source>
</reference>
<gene>
    <name evidence="4" type="ORF">GGQ96_003957</name>
</gene>
<organism evidence="4 5">
    <name type="scientific">Sphingomonas abaci</name>
    <dbReference type="NCBI Taxonomy" id="237611"/>
    <lineage>
        <taxon>Bacteria</taxon>
        <taxon>Pseudomonadati</taxon>
        <taxon>Pseudomonadota</taxon>
        <taxon>Alphaproteobacteria</taxon>
        <taxon>Sphingomonadales</taxon>
        <taxon>Sphingomonadaceae</taxon>
        <taxon>Sphingomonas</taxon>
    </lineage>
</organism>
<evidence type="ECO:0000313" key="4">
    <source>
        <dbReference type="EMBL" id="MBB4619797.1"/>
    </source>
</evidence>
<name>A0A7W7APJ2_9SPHN</name>
<protein>
    <recommendedName>
        <fullName evidence="3">Gylcosyl hydrolase 115 C-terminal domain-containing protein</fullName>
    </recommendedName>
</protein>
<sequence>MKRRYWLGAAWLGLASPALAQDCAAPVAACATPRPAALRLIAGSRPAVVVVDGAADPAVLNAARGLAGDLARVAGAPDAGVRTTLPASGNLVLVGELGRSPLIDRLVKAGRVSTASVAGRWEAYRQVVVDRPFPGILRALVILGADRRGAVFGAYDLSETIGVSPWAWWADVPVRRRTNLYITAGTRVDAPGVRYRGLFINDEEPAFGTWARMHFGGVNSKAYGHVFDLILRLKGNYLWPAMWGKSIAADDPASMALADARGLVLGTSHHEPMTRAQAEWHRDTDGGVTGGAWDYTTNAANLRAFWRGGIERMMSKSGRGYEQLVTVGMRGDGDEPMSRDTATGLLERIVADQRRIIADVTHRPAKQTPQLWALYKEVQDYYDAGLKVPDDVTLLFSDDNWGQIRRLPTRDRARAGGFGVYYHFDYVGGPRSYKWLANTQVEKTWQQMDLAWQSGARTIWIANVGGLKPMEYPIDFFLRMAWNPDGMTPAALAAYPRQWAARLFGPAQAEAIGALATDYARLAACRKPELVDADSFALGAAGPVLDGGAFGWVVSEWHSLADRTAAVRQRLAPDQQDAFAQLIGHPVAAMANLHDLYYAVAWNRKLAALGDARANLFADRAEAAFRQDKALTQAYHRLAGGKWDGMMLQTHFGYTSWNDPKVDAMPQVTRIAAMGGAVAPLRFATAAPRPGPAPGEDGTVDAADLGRSVAAKGLAWRVIPNLGRSRGALVALPQGRPATTPADGIRADYAMTLAQAGDATLRLTMIPTLDVRGEAGGRIGVSVDGGPVRTLTMNLVVDGSDWTRAVKDNGFSLEARLGPLTAGAHRVSLWRIDDNMPVQALRLYTAAPPDPRR</sequence>
<evidence type="ECO:0000256" key="2">
    <source>
        <dbReference type="SAM" id="SignalP"/>
    </source>
</evidence>
<dbReference type="EMBL" id="JACHNY010000015">
    <property type="protein sequence ID" value="MBB4619797.1"/>
    <property type="molecule type" value="Genomic_DNA"/>
</dbReference>
<feature type="signal peptide" evidence="2">
    <location>
        <begin position="1"/>
        <end position="20"/>
    </location>
</feature>
<evidence type="ECO:0000259" key="3">
    <source>
        <dbReference type="Pfam" id="PF17829"/>
    </source>
</evidence>
<dbReference type="InterPro" id="IPR042301">
    <property type="entry name" value="GH115_sf"/>
</dbReference>
<dbReference type="RefSeq" id="WP_246360738.1">
    <property type="nucleotide sequence ID" value="NZ_JACHNY010000015.1"/>
</dbReference>
<feature type="domain" description="Gylcosyl hydrolase 115 C-terminal" evidence="3">
    <location>
        <begin position="700"/>
        <end position="843"/>
    </location>
</feature>
<dbReference type="AlphaFoldDB" id="A0A7W7APJ2"/>
<dbReference type="InterPro" id="IPR041437">
    <property type="entry name" value="GH115_C"/>
</dbReference>
<dbReference type="PANTHER" id="PTHR37842:SF2">
    <property type="entry name" value="GYLCOSYL HYDROLASE 115 C-TERMINAL DOMAIN-CONTAINING PROTEIN"/>
    <property type="match status" value="1"/>
</dbReference>
<dbReference type="GO" id="GO:0005975">
    <property type="term" value="P:carbohydrate metabolic process"/>
    <property type="evidence" value="ECO:0007669"/>
    <property type="project" value="UniProtKB-ARBA"/>
</dbReference>
<keyword evidence="2" id="KW-0732">Signal</keyword>
<dbReference type="Pfam" id="PF15979">
    <property type="entry name" value="Glyco_hydro_115"/>
    <property type="match status" value="1"/>
</dbReference>
<dbReference type="Gene3D" id="3.20.20.520">
    <property type="entry name" value="Glycosyl hydrolase family 115"/>
    <property type="match status" value="1"/>
</dbReference>
<proteinExistence type="predicted"/>
<dbReference type="PANTHER" id="PTHR37842">
    <property type="match status" value="1"/>
</dbReference>
<dbReference type="GO" id="GO:0016787">
    <property type="term" value="F:hydrolase activity"/>
    <property type="evidence" value="ECO:0007669"/>
    <property type="project" value="UniProtKB-KW"/>
</dbReference>
<dbReference type="Gene3D" id="1.20.58.2150">
    <property type="match status" value="1"/>
</dbReference>